<dbReference type="PANTHER" id="PTHR46382:SF1">
    <property type="entry name" value="PHOSPHATIDATE CYTIDYLYLTRANSFERASE"/>
    <property type="match status" value="1"/>
</dbReference>
<feature type="transmembrane region" description="Helical" evidence="19">
    <location>
        <begin position="132"/>
        <end position="153"/>
    </location>
</feature>
<keyword evidence="14" id="KW-0443">Lipid metabolism</keyword>
<evidence type="ECO:0000256" key="5">
    <source>
        <dbReference type="ARBA" id="ARBA00010185"/>
    </source>
</evidence>
<evidence type="ECO:0000256" key="3">
    <source>
        <dbReference type="ARBA" id="ARBA00005119"/>
    </source>
</evidence>
<evidence type="ECO:0000256" key="18">
    <source>
        <dbReference type="RuleBase" id="RU003938"/>
    </source>
</evidence>
<keyword evidence="10 18" id="KW-0808">Transferase</keyword>
<evidence type="ECO:0000256" key="2">
    <source>
        <dbReference type="ARBA" id="ARBA00004651"/>
    </source>
</evidence>
<feature type="transmembrane region" description="Helical" evidence="19">
    <location>
        <begin position="201"/>
        <end position="221"/>
    </location>
</feature>
<dbReference type="EC" id="2.7.7.41" evidence="6 18"/>
<dbReference type="GO" id="GO:0005886">
    <property type="term" value="C:plasma membrane"/>
    <property type="evidence" value="ECO:0007669"/>
    <property type="project" value="UniProtKB-SubCell"/>
</dbReference>
<dbReference type="GO" id="GO:0004605">
    <property type="term" value="F:phosphatidate cytidylyltransferase activity"/>
    <property type="evidence" value="ECO:0007669"/>
    <property type="project" value="UniProtKB-EC"/>
</dbReference>
<evidence type="ECO:0000256" key="6">
    <source>
        <dbReference type="ARBA" id="ARBA00012487"/>
    </source>
</evidence>
<dbReference type="Proteomes" id="UP000532936">
    <property type="component" value="Unassembled WGS sequence"/>
</dbReference>
<sequence length="273" mass="28071">MAVKGRDIALRAASAAVLAPAAVAATWFGGVWFLALMLAACVVLAFEWGAMSAPKAPRHVGLAVALAVVAAVVSAYFGVMSVAFVILVFGAAAAGLYARSRGQQAVDAAYGVLYLGWPSVLLIWLRDGDGAVGLHWTALVFAVTWSADILAYLAGSTLGGPKLWPRYSPNKTWSGFVGGILAGAVAGAALTAWFDMGRLTIFWGAILGLAAALATMGGDLWESGLKRRFGVKDAGNTIPGHGGLLDRVDGLMFAVVVVAAGRLLVVLLEKGAS</sequence>
<comment type="pathway">
    <text evidence="4">Lipid metabolism.</text>
</comment>
<organism evidence="20 21">
    <name type="scientific">Brevundimonas mediterranea</name>
    <dbReference type="NCBI Taxonomy" id="74329"/>
    <lineage>
        <taxon>Bacteria</taxon>
        <taxon>Pseudomonadati</taxon>
        <taxon>Pseudomonadota</taxon>
        <taxon>Alphaproteobacteria</taxon>
        <taxon>Caulobacterales</taxon>
        <taxon>Caulobacteraceae</taxon>
        <taxon>Brevundimonas</taxon>
    </lineage>
</organism>
<proteinExistence type="inferred from homology"/>
<evidence type="ECO:0000313" key="21">
    <source>
        <dbReference type="Proteomes" id="UP000532936"/>
    </source>
</evidence>
<keyword evidence="16" id="KW-0594">Phospholipid biosynthesis</keyword>
<evidence type="ECO:0000256" key="17">
    <source>
        <dbReference type="ARBA" id="ARBA00023264"/>
    </source>
</evidence>
<dbReference type="PANTHER" id="PTHR46382">
    <property type="entry name" value="PHOSPHATIDATE CYTIDYLYLTRANSFERASE"/>
    <property type="match status" value="1"/>
</dbReference>
<evidence type="ECO:0000256" key="14">
    <source>
        <dbReference type="ARBA" id="ARBA00023098"/>
    </source>
</evidence>
<keyword evidence="8" id="KW-1003">Cell membrane</keyword>
<evidence type="ECO:0000256" key="15">
    <source>
        <dbReference type="ARBA" id="ARBA00023136"/>
    </source>
</evidence>
<dbReference type="AlphaFoldDB" id="A0A7W6A277"/>
<comment type="subcellular location">
    <subcellularLocation>
        <location evidence="2">Cell membrane</location>
        <topology evidence="2">Multi-pass membrane protein</topology>
    </subcellularLocation>
</comment>
<keyword evidence="9" id="KW-0444">Lipid biosynthesis</keyword>
<evidence type="ECO:0000256" key="10">
    <source>
        <dbReference type="ARBA" id="ARBA00022679"/>
    </source>
</evidence>
<comment type="caution">
    <text evidence="20">The sequence shown here is derived from an EMBL/GenBank/DDBJ whole genome shotgun (WGS) entry which is preliminary data.</text>
</comment>
<feature type="transmembrane region" description="Helical" evidence="19">
    <location>
        <begin position="63"/>
        <end position="96"/>
    </location>
</feature>
<evidence type="ECO:0000256" key="4">
    <source>
        <dbReference type="ARBA" id="ARBA00005189"/>
    </source>
</evidence>
<reference evidence="20 21" key="1">
    <citation type="submission" date="2020-08" db="EMBL/GenBank/DDBJ databases">
        <title>Genomic Encyclopedia of Type Strains, Phase IV (KMG-IV): sequencing the most valuable type-strain genomes for metagenomic binning, comparative biology and taxonomic classification.</title>
        <authorList>
            <person name="Goeker M."/>
        </authorList>
    </citation>
    <scope>NUCLEOTIDE SEQUENCE [LARGE SCALE GENOMIC DNA]</scope>
    <source>
        <strain evidence="20 21">DSM 14878</strain>
    </source>
</reference>
<dbReference type="EMBL" id="JACIDA010000001">
    <property type="protein sequence ID" value="MBB3870902.1"/>
    <property type="molecule type" value="Genomic_DNA"/>
</dbReference>
<feature type="transmembrane region" description="Helical" evidence="19">
    <location>
        <begin position="108"/>
        <end position="125"/>
    </location>
</feature>
<comment type="catalytic activity">
    <reaction evidence="1 18">
        <text>a 1,2-diacyl-sn-glycero-3-phosphate + CTP + H(+) = a CDP-1,2-diacyl-sn-glycerol + diphosphate</text>
        <dbReference type="Rhea" id="RHEA:16229"/>
        <dbReference type="ChEBI" id="CHEBI:15378"/>
        <dbReference type="ChEBI" id="CHEBI:33019"/>
        <dbReference type="ChEBI" id="CHEBI:37563"/>
        <dbReference type="ChEBI" id="CHEBI:58332"/>
        <dbReference type="ChEBI" id="CHEBI:58608"/>
        <dbReference type="EC" id="2.7.7.41"/>
    </reaction>
</comment>
<protein>
    <recommendedName>
        <fullName evidence="7 18">Phosphatidate cytidylyltransferase</fullName>
        <ecNumber evidence="6 18">2.7.7.41</ecNumber>
    </recommendedName>
</protein>
<dbReference type="Pfam" id="PF01148">
    <property type="entry name" value="CTP_transf_1"/>
    <property type="match status" value="1"/>
</dbReference>
<comment type="similarity">
    <text evidence="5 18">Belongs to the CDS family.</text>
</comment>
<keyword evidence="11 18" id="KW-0812">Transmembrane</keyword>
<dbReference type="GO" id="GO:0016024">
    <property type="term" value="P:CDP-diacylglycerol biosynthetic process"/>
    <property type="evidence" value="ECO:0007669"/>
    <property type="project" value="UniProtKB-UniPathway"/>
</dbReference>
<dbReference type="PROSITE" id="PS01315">
    <property type="entry name" value="CDS"/>
    <property type="match status" value="1"/>
</dbReference>
<evidence type="ECO:0000256" key="1">
    <source>
        <dbReference type="ARBA" id="ARBA00001698"/>
    </source>
</evidence>
<evidence type="ECO:0000256" key="8">
    <source>
        <dbReference type="ARBA" id="ARBA00022475"/>
    </source>
</evidence>
<dbReference type="InterPro" id="IPR000374">
    <property type="entry name" value="PC_trans"/>
</dbReference>
<evidence type="ECO:0000256" key="7">
    <source>
        <dbReference type="ARBA" id="ARBA00019373"/>
    </source>
</evidence>
<evidence type="ECO:0000313" key="20">
    <source>
        <dbReference type="EMBL" id="MBB3870902.1"/>
    </source>
</evidence>
<keyword evidence="13 19" id="KW-1133">Transmembrane helix</keyword>
<accession>A0A7W6A277</accession>
<name>A0A7W6A277_9CAUL</name>
<evidence type="ECO:0000256" key="12">
    <source>
        <dbReference type="ARBA" id="ARBA00022695"/>
    </source>
</evidence>
<evidence type="ECO:0000256" key="11">
    <source>
        <dbReference type="ARBA" id="ARBA00022692"/>
    </source>
</evidence>
<gene>
    <name evidence="20" type="ORF">GGR11_000416</name>
</gene>
<feature type="transmembrane region" description="Helical" evidence="19">
    <location>
        <begin position="173"/>
        <end position="194"/>
    </location>
</feature>
<evidence type="ECO:0000256" key="16">
    <source>
        <dbReference type="ARBA" id="ARBA00023209"/>
    </source>
</evidence>
<dbReference type="UniPathway" id="UPA00557">
    <property type="reaction ID" value="UER00614"/>
</dbReference>
<feature type="transmembrane region" description="Helical" evidence="19">
    <location>
        <begin position="34"/>
        <end position="51"/>
    </location>
</feature>
<evidence type="ECO:0000256" key="9">
    <source>
        <dbReference type="ARBA" id="ARBA00022516"/>
    </source>
</evidence>
<comment type="pathway">
    <text evidence="3 18">Phospholipid metabolism; CDP-diacylglycerol biosynthesis; CDP-diacylglycerol from sn-glycerol 3-phosphate: step 3/3.</text>
</comment>
<keyword evidence="12 18" id="KW-0548">Nucleotidyltransferase</keyword>
<dbReference type="RefSeq" id="WP_183195186.1">
    <property type="nucleotide sequence ID" value="NZ_JACIDA010000001.1"/>
</dbReference>
<keyword evidence="15 19" id="KW-0472">Membrane</keyword>
<keyword evidence="17" id="KW-1208">Phospholipid metabolism</keyword>
<feature type="transmembrane region" description="Helical" evidence="19">
    <location>
        <begin position="250"/>
        <end position="268"/>
    </location>
</feature>
<evidence type="ECO:0000256" key="19">
    <source>
        <dbReference type="SAM" id="Phobius"/>
    </source>
</evidence>
<evidence type="ECO:0000256" key="13">
    <source>
        <dbReference type="ARBA" id="ARBA00022989"/>
    </source>
</evidence>